<evidence type="ECO:0000256" key="2">
    <source>
        <dbReference type="ARBA" id="ARBA00022723"/>
    </source>
</evidence>
<evidence type="ECO:0000256" key="4">
    <source>
        <dbReference type="ARBA" id="ARBA00023014"/>
    </source>
</evidence>
<keyword evidence="3" id="KW-0408">Iron</keyword>
<sequence length="279" mass="29600">MRRALSGSLSAAGAASPRPRLAHRRERLSLAPRLRPSLEQRPLVPPSAPSQRARGSRWHSGGAASAPQLTRREQDRLAARAFIVERGYTPEVAEGVVAALSAPGSGVSPGGLLDMVKMMGGRPEIGEDAGLDPLAKSVELELARQRGREVIHFTFVPPGGGDPIACEGLAGMSLKDVAEYGDGDGARVLAEFLECACSGVMACSTCQVYVHPRWSAKVGEPGDAEVDMLELAHEPRDSSRLGCQLKLAPELEGLQIEIPGGANNMFDDLTSHKVVVERT</sequence>
<dbReference type="Gene3D" id="3.10.20.30">
    <property type="match status" value="1"/>
</dbReference>
<dbReference type="InterPro" id="IPR001055">
    <property type="entry name" value="Adrenodoxin-like"/>
</dbReference>
<evidence type="ECO:0000256" key="3">
    <source>
        <dbReference type="ARBA" id="ARBA00023004"/>
    </source>
</evidence>
<gene>
    <name evidence="6" type="ORF">PCOR1329_LOCUS14259</name>
</gene>
<keyword evidence="1" id="KW-0001">2Fe-2S</keyword>
<feature type="region of interest" description="Disordered" evidence="5">
    <location>
        <begin position="1"/>
        <end position="71"/>
    </location>
</feature>
<dbReference type="EMBL" id="CAUYUJ010004252">
    <property type="protein sequence ID" value="CAK0808766.1"/>
    <property type="molecule type" value="Genomic_DNA"/>
</dbReference>
<reference evidence="6" key="1">
    <citation type="submission" date="2023-10" db="EMBL/GenBank/DDBJ databases">
        <authorList>
            <person name="Chen Y."/>
            <person name="Shah S."/>
            <person name="Dougan E. K."/>
            <person name="Thang M."/>
            <person name="Chan C."/>
        </authorList>
    </citation>
    <scope>NUCLEOTIDE SEQUENCE [LARGE SCALE GENOMIC DNA]</scope>
</reference>
<dbReference type="Proteomes" id="UP001189429">
    <property type="component" value="Unassembled WGS sequence"/>
</dbReference>
<comment type="caution">
    <text evidence="6">The sequence shown here is derived from an EMBL/GenBank/DDBJ whole genome shotgun (WGS) entry which is preliminary data.</text>
</comment>
<evidence type="ECO:0000313" key="6">
    <source>
        <dbReference type="EMBL" id="CAK0808766.1"/>
    </source>
</evidence>
<evidence type="ECO:0008006" key="8">
    <source>
        <dbReference type="Google" id="ProtNLM"/>
    </source>
</evidence>
<feature type="compositionally biased region" description="Low complexity" evidence="5">
    <location>
        <begin position="29"/>
        <end position="39"/>
    </location>
</feature>
<dbReference type="InterPro" id="IPR012675">
    <property type="entry name" value="Beta-grasp_dom_sf"/>
</dbReference>
<dbReference type="PRINTS" id="PR00355">
    <property type="entry name" value="ADRENODOXIN"/>
</dbReference>
<proteinExistence type="predicted"/>
<dbReference type="PANTHER" id="PTHR23426">
    <property type="entry name" value="FERREDOXIN/ADRENODOXIN"/>
    <property type="match status" value="1"/>
</dbReference>
<dbReference type="PANTHER" id="PTHR23426:SF67">
    <property type="entry name" value="2FE-2S FERREDOXIN-TYPE DOMAIN-CONTAINING PROTEIN"/>
    <property type="match status" value="1"/>
</dbReference>
<evidence type="ECO:0000256" key="1">
    <source>
        <dbReference type="ARBA" id="ARBA00022714"/>
    </source>
</evidence>
<feature type="compositionally biased region" description="Low complexity" evidence="5">
    <location>
        <begin position="1"/>
        <end position="19"/>
    </location>
</feature>
<organism evidence="6 7">
    <name type="scientific">Prorocentrum cordatum</name>
    <dbReference type="NCBI Taxonomy" id="2364126"/>
    <lineage>
        <taxon>Eukaryota</taxon>
        <taxon>Sar</taxon>
        <taxon>Alveolata</taxon>
        <taxon>Dinophyceae</taxon>
        <taxon>Prorocentrales</taxon>
        <taxon>Prorocentraceae</taxon>
        <taxon>Prorocentrum</taxon>
    </lineage>
</organism>
<accession>A0ABN9QYB6</accession>
<dbReference type="CDD" id="cd00207">
    <property type="entry name" value="fer2"/>
    <property type="match status" value="1"/>
</dbReference>
<keyword evidence="7" id="KW-1185">Reference proteome</keyword>
<dbReference type="InterPro" id="IPR001041">
    <property type="entry name" value="2Fe-2S_ferredoxin-type"/>
</dbReference>
<keyword evidence="4" id="KW-0411">Iron-sulfur</keyword>
<name>A0ABN9QYB6_9DINO</name>
<dbReference type="InterPro" id="IPR036010">
    <property type="entry name" value="2Fe-2S_ferredoxin-like_sf"/>
</dbReference>
<evidence type="ECO:0000256" key="5">
    <source>
        <dbReference type="SAM" id="MobiDB-lite"/>
    </source>
</evidence>
<evidence type="ECO:0000313" key="7">
    <source>
        <dbReference type="Proteomes" id="UP001189429"/>
    </source>
</evidence>
<dbReference type="SUPFAM" id="SSF54292">
    <property type="entry name" value="2Fe-2S ferredoxin-like"/>
    <property type="match status" value="1"/>
</dbReference>
<keyword evidence="2" id="KW-0479">Metal-binding</keyword>
<protein>
    <recommendedName>
        <fullName evidence="8">2Fe-2S ferredoxin-type domain-containing protein</fullName>
    </recommendedName>
</protein>